<dbReference type="AlphaFoldDB" id="A0A2Z2KHZ9"/>
<protein>
    <recommendedName>
        <fullName evidence="5">HTH araC/xylS-type domain-containing protein</fullName>
    </recommendedName>
</protein>
<dbReference type="CDD" id="cd02208">
    <property type="entry name" value="cupin_RmlC-like"/>
    <property type="match status" value="1"/>
</dbReference>
<dbReference type="InterPro" id="IPR018062">
    <property type="entry name" value="HTH_AraC-typ_CS"/>
</dbReference>
<organism evidence="6 7">
    <name type="scientific">Paenibacillus donghaensis</name>
    <dbReference type="NCBI Taxonomy" id="414771"/>
    <lineage>
        <taxon>Bacteria</taxon>
        <taxon>Bacillati</taxon>
        <taxon>Bacillota</taxon>
        <taxon>Bacilli</taxon>
        <taxon>Bacillales</taxon>
        <taxon>Paenibacillaceae</taxon>
        <taxon>Paenibacillus</taxon>
    </lineage>
</organism>
<accession>A0A2Z2KHZ9</accession>
<dbReference type="PANTHER" id="PTHR46796">
    <property type="entry name" value="HTH-TYPE TRANSCRIPTIONAL ACTIVATOR RHAS-RELATED"/>
    <property type="match status" value="1"/>
</dbReference>
<dbReference type="InterPro" id="IPR014710">
    <property type="entry name" value="RmlC-like_jellyroll"/>
</dbReference>
<dbReference type="EMBL" id="CP021780">
    <property type="protein sequence ID" value="ASA23725.1"/>
    <property type="molecule type" value="Genomic_DNA"/>
</dbReference>
<evidence type="ECO:0000256" key="1">
    <source>
        <dbReference type="ARBA" id="ARBA00023015"/>
    </source>
</evidence>
<evidence type="ECO:0000256" key="3">
    <source>
        <dbReference type="ARBA" id="ARBA00023159"/>
    </source>
</evidence>
<dbReference type="SUPFAM" id="SSF51215">
    <property type="entry name" value="Regulatory protein AraC"/>
    <property type="match status" value="1"/>
</dbReference>
<dbReference type="KEGG" id="pdh:B9T62_24805"/>
<dbReference type="OrthoDB" id="2569619at2"/>
<dbReference type="RefSeq" id="WP_087917712.1">
    <property type="nucleotide sequence ID" value="NZ_CP021780.1"/>
</dbReference>
<dbReference type="InterPro" id="IPR037923">
    <property type="entry name" value="HTH-like"/>
</dbReference>
<dbReference type="Gene3D" id="2.60.120.10">
    <property type="entry name" value="Jelly Rolls"/>
    <property type="match status" value="1"/>
</dbReference>
<dbReference type="GO" id="GO:0003700">
    <property type="term" value="F:DNA-binding transcription factor activity"/>
    <property type="evidence" value="ECO:0007669"/>
    <property type="project" value="InterPro"/>
</dbReference>
<keyword evidence="4" id="KW-0804">Transcription</keyword>
<dbReference type="SUPFAM" id="SSF46689">
    <property type="entry name" value="Homeodomain-like"/>
    <property type="match status" value="2"/>
</dbReference>
<dbReference type="PRINTS" id="PR00032">
    <property type="entry name" value="HTHARAC"/>
</dbReference>
<keyword evidence="7" id="KW-1185">Reference proteome</keyword>
<dbReference type="PROSITE" id="PS00041">
    <property type="entry name" value="HTH_ARAC_FAMILY_1"/>
    <property type="match status" value="1"/>
</dbReference>
<dbReference type="GO" id="GO:0043565">
    <property type="term" value="F:sequence-specific DNA binding"/>
    <property type="evidence" value="ECO:0007669"/>
    <property type="project" value="InterPro"/>
</dbReference>
<dbReference type="Proteomes" id="UP000249890">
    <property type="component" value="Chromosome"/>
</dbReference>
<evidence type="ECO:0000313" key="7">
    <source>
        <dbReference type="Proteomes" id="UP000249890"/>
    </source>
</evidence>
<reference evidence="6 7" key="1">
    <citation type="submission" date="2017-06" db="EMBL/GenBank/DDBJ databases">
        <title>Complete genome sequence of Paenibacillus donghaensis KCTC 13049T isolated from East Sea sediment, South Korea.</title>
        <authorList>
            <person name="Jung B.K."/>
            <person name="Hong S.-J."/>
            <person name="Shin J.-H."/>
        </authorList>
    </citation>
    <scope>NUCLEOTIDE SEQUENCE [LARGE SCALE GENOMIC DNA]</scope>
    <source>
        <strain evidence="6 7">KCTC 13049</strain>
    </source>
</reference>
<keyword evidence="3" id="KW-0010">Activator</keyword>
<evidence type="ECO:0000259" key="5">
    <source>
        <dbReference type="PROSITE" id="PS01124"/>
    </source>
</evidence>
<sequence length="302" mass="34764">MSEVQHIEQHQSYSVDELTNSALADFAVQCVFRSSEITQPYPHVHQGYEWYFCLGGNGRFIAGERVYRMSEGSLVVVKPAVLHTPRPLAGETFQRIVLTIDSDYLQGLYRMHAHLEQQLQRWLPGDGSDSVHTELGTRQLPEVQEILLELERELADQREGYPLAVQSLLLRLFVALIRQAAAAAPVPQEEMRRKQLVEEMLGYITRMYKEPCSIDGMCRHFHLSRSYLQRLFKQETGFSINGYWIACRINRAKELLVQHQSPLIEVAVDSGFQDLSHFCHMFKRVTGMTPGRYRALSRRPDA</sequence>
<dbReference type="InterPro" id="IPR009057">
    <property type="entry name" value="Homeodomain-like_sf"/>
</dbReference>
<dbReference type="InterPro" id="IPR003313">
    <property type="entry name" value="AraC-bd"/>
</dbReference>
<evidence type="ECO:0000256" key="2">
    <source>
        <dbReference type="ARBA" id="ARBA00023125"/>
    </source>
</evidence>
<evidence type="ECO:0000256" key="4">
    <source>
        <dbReference type="ARBA" id="ARBA00023163"/>
    </source>
</evidence>
<proteinExistence type="predicted"/>
<dbReference type="Pfam" id="PF02311">
    <property type="entry name" value="AraC_binding"/>
    <property type="match status" value="1"/>
</dbReference>
<gene>
    <name evidence="6" type="ORF">B9T62_24805</name>
</gene>
<keyword evidence="1" id="KW-0805">Transcription regulation</keyword>
<dbReference type="PANTHER" id="PTHR46796:SF2">
    <property type="entry name" value="TRANSCRIPTIONAL REGULATORY PROTEIN"/>
    <property type="match status" value="1"/>
</dbReference>
<name>A0A2Z2KHZ9_9BACL</name>
<dbReference type="Pfam" id="PF12833">
    <property type="entry name" value="HTH_18"/>
    <property type="match status" value="1"/>
</dbReference>
<dbReference type="InterPro" id="IPR018060">
    <property type="entry name" value="HTH_AraC"/>
</dbReference>
<feature type="domain" description="HTH araC/xylS-type" evidence="5">
    <location>
        <begin position="198"/>
        <end position="296"/>
    </location>
</feature>
<keyword evidence="2" id="KW-0238">DNA-binding</keyword>
<dbReference type="SMART" id="SM00342">
    <property type="entry name" value="HTH_ARAC"/>
    <property type="match status" value="1"/>
</dbReference>
<evidence type="ECO:0000313" key="6">
    <source>
        <dbReference type="EMBL" id="ASA23725.1"/>
    </source>
</evidence>
<dbReference type="InterPro" id="IPR050204">
    <property type="entry name" value="AraC_XylS_family_regulators"/>
</dbReference>
<dbReference type="InterPro" id="IPR020449">
    <property type="entry name" value="Tscrpt_reg_AraC-type_HTH"/>
</dbReference>
<dbReference type="PROSITE" id="PS01124">
    <property type="entry name" value="HTH_ARAC_FAMILY_2"/>
    <property type="match status" value="1"/>
</dbReference>
<dbReference type="Gene3D" id="1.10.10.60">
    <property type="entry name" value="Homeodomain-like"/>
    <property type="match status" value="2"/>
</dbReference>